<dbReference type="Proteomes" id="UP001157910">
    <property type="component" value="Unassembled WGS sequence"/>
</dbReference>
<evidence type="ECO:0000313" key="3">
    <source>
        <dbReference type="EMBL" id="SMP71910.1"/>
    </source>
</evidence>
<gene>
    <name evidence="3" type="ORF">SAMN06296065_10684</name>
</gene>
<proteinExistence type="predicted"/>
<accession>A0ABY1QHT0</accession>
<dbReference type="RefSeq" id="WP_283406308.1">
    <property type="nucleotide sequence ID" value="NZ_FXUI01000006.1"/>
</dbReference>
<dbReference type="InterPro" id="IPR050194">
    <property type="entry name" value="Glycosyltransferase_grp1"/>
</dbReference>
<dbReference type="PANTHER" id="PTHR45947:SF3">
    <property type="entry name" value="SULFOQUINOVOSYL TRANSFERASE SQD2"/>
    <property type="match status" value="1"/>
</dbReference>
<evidence type="ECO:0000259" key="2">
    <source>
        <dbReference type="Pfam" id="PF13439"/>
    </source>
</evidence>
<protein>
    <submittedName>
        <fullName evidence="3">Glycosyltransferase involved in cell wall bisynthesis</fullName>
    </submittedName>
</protein>
<dbReference type="PANTHER" id="PTHR45947">
    <property type="entry name" value="SULFOQUINOVOSYL TRANSFERASE SQD2"/>
    <property type="match status" value="1"/>
</dbReference>
<organism evidence="3 4">
    <name type="scientific">Novosphingobium panipatense</name>
    <dbReference type="NCBI Taxonomy" id="428991"/>
    <lineage>
        <taxon>Bacteria</taxon>
        <taxon>Pseudomonadati</taxon>
        <taxon>Pseudomonadota</taxon>
        <taxon>Alphaproteobacteria</taxon>
        <taxon>Sphingomonadales</taxon>
        <taxon>Sphingomonadaceae</taxon>
        <taxon>Novosphingobium</taxon>
    </lineage>
</organism>
<keyword evidence="4" id="KW-1185">Reference proteome</keyword>
<dbReference type="Pfam" id="PF00534">
    <property type="entry name" value="Glycos_transf_1"/>
    <property type="match status" value="1"/>
</dbReference>
<dbReference type="Pfam" id="PF13439">
    <property type="entry name" value="Glyco_transf_4"/>
    <property type="match status" value="1"/>
</dbReference>
<comment type="caution">
    <text evidence="3">The sequence shown here is derived from an EMBL/GenBank/DDBJ whole genome shotgun (WGS) entry which is preliminary data.</text>
</comment>
<name>A0ABY1QHT0_9SPHN</name>
<dbReference type="InterPro" id="IPR028098">
    <property type="entry name" value="Glyco_trans_4-like_N"/>
</dbReference>
<dbReference type="EMBL" id="FXUI01000006">
    <property type="protein sequence ID" value="SMP71910.1"/>
    <property type="molecule type" value="Genomic_DNA"/>
</dbReference>
<dbReference type="CDD" id="cd03801">
    <property type="entry name" value="GT4_PimA-like"/>
    <property type="match status" value="1"/>
</dbReference>
<evidence type="ECO:0000259" key="1">
    <source>
        <dbReference type="Pfam" id="PF00534"/>
    </source>
</evidence>
<reference evidence="3 4" key="1">
    <citation type="submission" date="2017-05" db="EMBL/GenBank/DDBJ databases">
        <authorList>
            <person name="Varghese N."/>
            <person name="Submissions S."/>
        </authorList>
    </citation>
    <scope>NUCLEOTIDE SEQUENCE [LARGE SCALE GENOMIC DNA]</scope>
    <source>
        <strain evidence="3 4">SM16</strain>
    </source>
</reference>
<sequence length="378" mass="41249">MKVFVTGLRGIPGVMGGVETHCEELLPRLARINPDIRIEVCCRAAYVDPALRSFRGVGLAPLYAPDTTSSEALVSTLIGVLHAWRRGAEALHIHAVGPALLAPLAKVLGMRVLLTHHGADYDRAKWGALARRMLVLGEKMGMRFADRIICVSPSLAQRMQQRYPFAAQKTVFIPNGVSPPDPPDRPAAEVLRELQLQPGRFVLCVARLVPEKGLDYLIEAFRRSGDERTLVIAGAGKKGDAFADRLLKEAAPDVRMLGMQTRSTLGVLYRNASLFVLPSFHEGLPIAALEALSCNCPVLLSDIQPNLDLDLPEQCYFPVGDVEELAARLGDHDPTREHAEADIPAILMGWDEVATLTASCYREMVPLQACATRLRNAG</sequence>
<dbReference type="InterPro" id="IPR001296">
    <property type="entry name" value="Glyco_trans_1"/>
</dbReference>
<dbReference type="SUPFAM" id="SSF53756">
    <property type="entry name" value="UDP-Glycosyltransferase/glycogen phosphorylase"/>
    <property type="match status" value="1"/>
</dbReference>
<dbReference type="Gene3D" id="3.40.50.2000">
    <property type="entry name" value="Glycogen Phosphorylase B"/>
    <property type="match status" value="2"/>
</dbReference>
<feature type="domain" description="Glycosyl transferase family 1" evidence="1">
    <location>
        <begin position="199"/>
        <end position="328"/>
    </location>
</feature>
<evidence type="ECO:0000313" key="4">
    <source>
        <dbReference type="Proteomes" id="UP001157910"/>
    </source>
</evidence>
<feature type="domain" description="Glycosyltransferase subfamily 4-like N-terminal" evidence="2">
    <location>
        <begin position="15"/>
        <end position="178"/>
    </location>
</feature>